<dbReference type="Proteomes" id="UP000614601">
    <property type="component" value="Unassembled WGS sequence"/>
</dbReference>
<accession>A0A811KFA0</accession>
<evidence type="ECO:0000313" key="12">
    <source>
        <dbReference type="Proteomes" id="UP000614601"/>
    </source>
</evidence>
<comment type="subcellular location">
    <subcellularLocation>
        <location evidence="1">Membrane</location>
        <topology evidence="1">Single-pass type I membrane protein</topology>
    </subcellularLocation>
</comment>
<evidence type="ECO:0000256" key="4">
    <source>
        <dbReference type="ARBA" id="ARBA00022729"/>
    </source>
</evidence>
<feature type="transmembrane region" description="Helical" evidence="8">
    <location>
        <begin position="560"/>
        <end position="582"/>
    </location>
</feature>
<dbReference type="InterPro" id="IPR057089">
    <property type="entry name" value="C2_TIP"/>
</dbReference>
<keyword evidence="6 8" id="KW-0472">Membrane</keyword>
<name>A0A811KFA0_9BILA</name>
<evidence type="ECO:0000256" key="7">
    <source>
        <dbReference type="ARBA" id="ARBA00023180"/>
    </source>
</evidence>
<reference evidence="11" key="1">
    <citation type="submission" date="2020-09" db="EMBL/GenBank/DDBJ databases">
        <authorList>
            <person name="Kikuchi T."/>
        </authorList>
    </citation>
    <scope>NUCLEOTIDE SEQUENCE</scope>
    <source>
        <strain evidence="11">SH1</strain>
    </source>
</reference>
<dbReference type="InterPro" id="IPR013517">
    <property type="entry name" value="FG-GAP"/>
</dbReference>
<comment type="similarity">
    <text evidence="2">Belongs to the TIP family.</text>
</comment>
<dbReference type="InterPro" id="IPR029033">
    <property type="entry name" value="His_PPase_superfam"/>
</dbReference>
<dbReference type="Gene3D" id="2.130.10.130">
    <property type="entry name" value="Integrin alpha, N-terminal"/>
    <property type="match status" value="1"/>
</dbReference>
<evidence type="ECO:0000256" key="5">
    <source>
        <dbReference type="ARBA" id="ARBA00022989"/>
    </source>
</evidence>
<evidence type="ECO:0000256" key="8">
    <source>
        <dbReference type="SAM" id="Phobius"/>
    </source>
</evidence>
<dbReference type="SUPFAM" id="SSF53254">
    <property type="entry name" value="Phosphoglycerate mutase-like"/>
    <property type="match status" value="1"/>
</dbReference>
<dbReference type="InterPro" id="IPR013078">
    <property type="entry name" value="His_Pase_superF_clade-1"/>
</dbReference>
<evidence type="ECO:0000259" key="10">
    <source>
        <dbReference type="Pfam" id="PF23122"/>
    </source>
</evidence>
<sequence>MIVLYICTVIWLFPFAYAVSLNIGDDHVPDPQIGRICAYGDVNKDRYTDLVVQKGGKLVFLLQSEEGKFKTSTRHGEINLNGKEEVYCATGDFNGDAALDVLVVSSGNGGEFFKVNVYLNHEGLFTDATNISQTFVEPPSIMDVNGDGTSDIVGMIRRDGSIHSLYCLCGSKAKTFDECHDSFIEGNFSQGPYEGFPHIFVDLDGDLSSEIIFGMKQDKVPLKLMVFKRLGSASWIEKKDMIPDIPDSPDLREFAAPVVSDFNGDLKIDIVIPVCRAVGDCSHIDKFLVWFYGMTKWEQFQLDMKELSFVVEPNSKTVFRVGEFKLDGFPDLIATSVVVNSNRRIETRAPLILENVHADNGNFSRKFDFNIQKDLHLVLPEAMAGANITASSFFDLKEDGNLDVLVEYKDKHGAGTMVDFIKCDDKGDTTFLKVQVFSNVCSYDCPGTPTSDSGSGISWCGACVSYSMDTSFGAPKTAVQCQIPQTTYRTLHSPFLLFGLGRSPNFVNELLLGSPRDPDRKDNQQHFLKQIVPNSRLIVVPPERNESHWQSRLYLTPSTLIIQSLLVQVTVCLILLGLVVGLHMRERRHDRRERQSQSHRFHFDAISPLIAMSRRLYVVRHAEREDNINHNWKKKYPGFKDDNTPLSDRGRSQAKDLLAFFEDIDIRNIYVSPFDRTMETATIFLEGHDNKINVEPGICEALYLCVSPPGFWGVEKLKEKFPLVNLDYDPAFSPPMPNEGYGDSALTPRVRQTINKILDENPGSGNIVLVGHGASIGGVHSALGHGFQYVGQATVSIFDETAPDSKKFKLVESSGVDHLSASNRKNLRAY</sequence>
<evidence type="ECO:0000256" key="3">
    <source>
        <dbReference type="ARBA" id="ARBA00022692"/>
    </source>
</evidence>
<feature type="domain" description="T-cell immunomodulatory protein TIP C2" evidence="10">
    <location>
        <begin position="455"/>
        <end position="554"/>
    </location>
</feature>
<evidence type="ECO:0000256" key="9">
    <source>
        <dbReference type="SAM" id="SignalP"/>
    </source>
</evidence>
<dbReference type="PANTHER" id="PTHR13412:SF0">
    <property type="entry name" value="T-CELL IMMUNOMODULATORY PROTEIN"/>
    <property type="match status" value="1"/>
</dbReference>
<keyword evidence="3 8" id="KW-0812">Transmembrane</keyword>
<dbReference type="GO" id="GO:0005886">
    <property type="term" value="C:plasma membrane"/>
    <property type="evidence" value="ECO:0007669"/>
    <property type="project" value="TreeGrafter"/>
</dbReference>
<dbReference type="SMART" id="SM00855">
    <property type="entry name" value="PGAM"/>
    <property type="match status" value="1"/>
</dbReference>
<evidence type="ECO:0000256" key="6">
    <source>
        <dbReference type="ARBA" id="ARBA00023136"/>
    </source>
</evidence>
<evidence type="ECO:0000313" key="11">
    <source>
        <dbReference type="EMBL" id="CAD5215000.1"/>
    </source>
</evidence>
<dbReference type="Proteomes" id="UP000783686">
    <property type="component" value="Unassembled WGS sequence"/>
</dbReference>
<dbReference type="InterPro" id="IPR028994">
    <property type="entry name" value="Integrin_alpha_N"/>
</dbReference>
<dbReference type="GO" id="GO:0016791">
    <property type="term" value="F:phosphatase activity"/>
    <property type="evidence" value="ECO:0007669"/>
    <property type="project" value="UniProtKB-ARBA"/>
</dbReference>
<dbReference type="PANTHER" id="PTHR13412">
    <property type="entry name" value="T-CELL IMMUNOMODULATORY PROTEIN HOMOLOG"/>
    <property type="match status" value="1"/>
</dbReference>
<dbReference type="Pfam" id="PF23122">
    <property type="entry name" value="C2_ITFG1"/>
    <property type="match status" value="1"/>
</dbReference>
<proteinExistence type="inferred from homology"/>
<organism evidence="11 12">
    <name type="scientific">Bursaphelenchus okinawaensis</name>
    <dbReference type="NCBI Taxonomy" id="465554"/>
    <lineage>
        <taxon>Eukaryota</taxon>
        <taxon>Metazoa</taxon>
        <taxon>Ecdysozoa</taxon>
        <taxon>Nematoda</taxon>
        <taxon>Chromadorea</taxon>
        <taxon>Rhabditida</taxon>
        <taxon>Tylenchina</taxon>
        <taxon>Tylenchomorpha</taxon>
        <taxon>Aphelenchoidea</taxon>
        <taxon>Aphelenchoididae</taxon>
        <taxon>Bursaphelenchus</taxon>
    </lineage>
</organism>
<dbReference type="AlphaFoldDB" id="A0A811KFA0"/>
<keyword evidence="7" id="KW-0325">Glycoprotein</keyword>
<keyword evidence="5 8" id="KW-1133">Transmembrane helix</keyword>
<dbReference type="InterPro" id="IPR024881">
    <property type="entry name" value="Tip"/>
</dbReference>
<gene>
    <name evidence="11" type="ORF">BOKJ2_LOCUS5874</name>
</gene>
<dbReference type="Pfam" id="PF00300">
    <property type="entry name" value="His_Phos_1"/>
    <property type="match status" value="1"/>
</dbReference>
<dbReference type="Gene3D" id="3.40.50.1240">
    <property type="entry name" value="Phosphoglycerate mutase-like"/>
    <property type="match status" value="1"/>
</dbReference>
<dbReference type="EMBL" id="CAJFDH010000003">
    <property type="protein sequence ID" value="CAD5215000.1"/>
    <property type="molecule type" value="Genomic_DNA"/>
</dbReference>
<dbReference type="OrthoDB" id="10250728at2759"/>
<dbReference type="Pfam" id="PF13517">
    <property type="entry name" value="FG-GAP_3"/>
    <property type="match status" value="1"/>
</dbReference>
<feature type="chain" id="PRO_5036408328" description="T-cell immunomodulatory protein TIP C2 domain-containing protein" evidence="9">
    <location>
        <begin position="19"/>
        <end position="830"/>
    </location>
</feature>
<keyword evidence="12" id="KW-1185">Reference proteome</keyword>
<evidence type="ECO:0000256" key="2">
    <source>
        <dbReference type="ARBA" id="ARBA00006496"/>
    </source>
</evidence>
<dbReference type="CDD" id="cd07067">
    <property type="entry name" value="HP_PGM_like"/>
    <property type="match status" value="1"/>
</dbReference>
<comment type="caution">
    <text evidence="11">The sequence shown here is derived from an EMBL/GenBank/DDBJ whole genome shotgun (WGS) entry which is preliminary data.</text>
</comment>
<feature type="signal peptide" evidence="9">
    <location>
        <begin position="1"/>
        <end position="18"/>
    </location>
</feature>
<dbReference type="SUPFAM" id="SSF69318">
    <property type="entry name" value="Integrin alpha N-terminal domain"/>
    <property type="match status" value="1"/>
</dbReference>
<evidence type="ECO:0000256" key="1">
    <source>
        <dbReference type="ARBA" id="ARBA00004479"/>
    </source>
</evidence>
<keyword evidence="4 9" id="KW-0732">Signal</keyword>
<protein>
    <recommendedName>
        <fullName evidence="10">T-cell immunomodulatory protein TIP C2 domain-containing protein</fullName>
    </recommendedName>
</protein>
<dbReference type="EMBL" id="CAJFCW020000003">
    <property type="protein sequence ID" value="CAG9103483.1"/>
    <property type="molecule type" value="Genomic_DNA"/>
</dbReference>